<protein>
    <submittedName>
        <fullName evidence="2">Uncharacterized protein</fullName>
    </submittedName>
</protein>
<proteinExistence type="predicted"/>
<dbReference type="EMBL" id="HBFP01000324">
    <property type="protein sequence ID" value="CAD8815860.1"/>
    <property type="molecule type" value="Transcribed_RNA"/>
</dbReference>
<gene>
    <name evidence="2" type="ORF">TOLI1172_LOCUS248</name>
</gene>
<organism evidence="2">
    <name type="scientific">Timspurckia oligopyrenoides</name>
    <dbReference type="NCBI Taxonomy" id="708627"/>
    <lineage>
        <taxon>Eukaryota</taxon>
        <taxon>Rhodophyta</taxon>
        <taxon>Bangiophyceae</taxon>
        <taxon>Porphyridiales</taxon>
        <taxon>Porphyridiaceae</taxon>
        <taxon>Timspurckia</taxon>
    </lineage>
</organism>
<sequence>MDVKCGNCGLRAASALDSEFGGFCGSDCYWSVELGGGVESRIASQTSRSSSTPSLGVNPLASTMSESRSRLNAANLNDGILLRRNGEPLLSQTETSLSSASHTENAMFLFHGYLSSTFRPDFVSHRR</sequence>
<feature type="region of interest" description="Disordered" evidence="1">
    <location>
        <begin position="43"/>
        <end position="62"/>
    </location>
</feature>
<reference evidence="2" key="1">
    <citation type="submission" date="2021-01" db="EMBL/GenBank/DDBJ databases">
        <authorList>
            <person name="Corre E."/>
            <person name="Pelletier E."/>
            <person name="Niang G."/>
            <person name="Scheremetjew M."/>
            <person name="Finn R."/>
            <person name="Kale V."/>
            <person name="Holt S."/>
            <person name="Cochrane G."/>
            <person name="Meng A."/>
            <person name="Brown T."/>
            <person name="Cohen L."/>
        </authorList>
    </citation>
    <scope>NUCLEOTIDE SEQUENCE</scope>
    <source>
        <strain evidence="2">CCMP3278</strain>
    </source>
</reference>
<accession>A0A7S0ZAJ9</accession>
<feature type="compositionally biased region" description="Low complexity" evidence="1">
    <location>
        <begin position="43"/>
        <end position="54"/>
    </location>
</feature>
<evidence type="ECO:0000313" key="2">
    <source>
        <dbReference type="EMBL" id="CAD8815860.1"/>
    </source>
</evidence>
<name>A0A7S0ZAJ9_9RHOD</name>
<evidence type="ECO:0000256" key="1">
    <source>
        <dbReference type="SAM" id="MobiDB-lite"/>
    </source>
</evidence>
<dbReference type="AlphaFoldDB" id="A0A7S0ZAJ9"/>